<proteinExistence type="predicted"/>
<dbReference type="Proteomes" id="UP000597617">
    <property type="component" value="Unassembled WGS sequence"/>
</dbReference>
<gene>
    <name evidence="1" type="ORF">I2I05_04335</name>
</gene>
<evidence type="ECO:0000313" key="2">
    <source>
        <dbReference type="Proteomes" id="UP000597617"/>
    </source>
</evidence>
<name>A0ABS0IE48_9BACT</name>
<comment type="caution">
    <text evidence="1">The sequence shown here is derived from an EMBL/GenBank/DDBJ whole genome shotgun (WGS) entry which is preliminary data.</text>
</comment>
<keyword evidence="2" id="KW-1185">Reference proteome</keyword>
<dbReference type="RefSeq" id="WP_196281009.1">
    <property type="nucleotide sequence ID" value="NZ_JADQDQ010000002.1"/>
</dbReference>
<reference evidence="1 2" key="1">
    <citation type="submission" date="2020-11" db="EMBL/GenBank/DDBJ databases">
        <authorList>
            <person name="Kim M.K."/>
        </authorList>
    </citation>
    <scope>NUCLEOTIDE SEQUENCE [LARGE SCALE GENOMIC DNA]</scope>
    <source>
        <strain evidence="1 2">BT683</strain>
    </source>
</reference>
<evidence type="ECO:0000313" key="1">
    <source>
        <dbReference type="EMBL" id="MBF9236617.1"/>
    </source>
</evidence>
<dbReference type="EMBL" id="JADQDQ010000002">
    <property type="protein sequence ID" value="MBF9236617.1"/>
    <property type="molecule type" value="Genomic_DNA"/>
</dbReference>
<protein>
    <submittedName>
        <fullName evidence="1">Uncharacterized protein</fullName>
    </submittedName>
</protein>
<organism evidence="1 2">
    <name type="scientific">Hymenobacter jeongseonensis</name>
    <dbReference type="NCBI Taxonomy" id="2791027"/>
    <lineage>
        <taxon>Bacteria</taxon>
        <taxon>Pseudomonadati</taxon>
        <taxon>Bacteroidota</taxon>
        <taxon>Cytophagia</taxon>
        <taxon>Cytophagales</taxon>
        <taxon>Hymenobacteraceae</taxon>
        <taxon>Hymenobacter</taxon>
    </lineage>
</organism>
<accession>A0ABS0IE48</accession>
<sequence>MAETPNSEINDGKLLVLHQDSKGVVQVGHVAYSNPLENELELVRQLCDSEHTTLDRLKDHLARTRTFDQLVRAKEYRYCIELNAAYQSFQIKLDQGLSFIKLMHNIIKSKKKSTKPGEYYDPTDDVENCKKYIKELYTKWCKAYAIELAYESCKRNQNILAYSHRICGWSNPVHRLTPNFTVEVKTNFGYGGASYFFTKLTFKDVEIIPFSEWVQYAIARVTEIVRYSKCYELENRYWRNALLYCRDACNLSLTDEEQFISKYIIDECDIMVKELEEMVVSDELLVISRKEPHKGRFKLDKAGHYLVEYKGEKISGALDLITKILAFDKIASVSNFITRIEQANKKIQPILVNELLALVTKIQEANATMALLQPDFLAYLGKNKEYINEKQALRELLAQQQGVPSYKLEQDHVDIAFHDKFPEYRPFEKDFKAVSERYHQLTDHIKNLNRVLDSISNYKDRIDTYFCK</sequence>